<proteinExistence type="predicted"/>
<organism evidence="2 3">
    <name type="scientific">Dictyostelium discoideum</name>
    <name type="common">Social amoeba</name>
    <dbReference type="NCBI Taxonomy" id="44689"/>
    <lineage>
        <taxon>Eukaryota</taxon>
        <taxon>Amoebozoa</taxon>
        <taxon>Evosea</taxon>
        <taxon>Eumycetozoa</taxon>
        <taxon>Dictyostelia</taxon>
        <taxon>Dictyosteliales</taxon>
        <taxon>Dictyosteliaceae</taxon>
        <taxon>Dictyostelium</taxon>
    </lineage>
</organism>
<dbReference type="PaxDb" id="44689-DDB0187921"/>
<feature type="domain" description="ABM" evidence="1">
    <location>
        <begin position="23"/>
        <end position="84"/>
    </location>
</feature>
<dbReference type="SMR" id="Q54J03"/>
<keyword evidence="3" id="KW-1185">Reference proteome</keyword>
<dbReference type="dictyBase" id="DDB_G0288395"/>
<dbReference type="PANTHER" id="PTHR37811">
    <property type="entry name" value="BLL5343 PROTEIN"/>
    <property type="match status" value="1"/>
</dbReference>
<reference evidence="2 3" key="1">
    <citation type="journal article" date="2005" name="Nature">
        <title>The genome of the social amoeba Dictyostelium discoideum.</title>
        <authorList>
            <consortium name="The Dictyostelium discoideum Sequencing Consortium"/>
            <person name="Eichinger L."/>
            <person name="Pachebat J.A."/>
            <person name="Glockner G."/>
            <person name="Rajandream M.A."/>
            <person name="Sucgang R."/>
            <person name="Berriman M."/>
            <person name="Song J."/>
            <person name="Olsen R."/>
            <person name="Szafranski K."/>
            <person name="Xu Q."/>
            <person name="Tunggal B."/>
            <person name="Kummerfeld S."/>
            <person name="Madera M."/>
            <person name="Konfortov B.A."/>
            <person name="Rivero F."/>
            <person name="Bankier A.T."/>
            <person name="Lehmann R."/>
            <person name="Hamlin N."/>
            <person name="Davies R."/>
            <person name="Gaudet P."/>
            <person name="Fey P."/>
            <person name="Pilcher K."/>
            <person name="Chen G."/>
            <person name="Saunders D."/>
            <person name="Sodergren E."/>
            <person name="Davis P."/>
            <person name="Kerhornou A."/>
            <person name="Nie X."/>
            <person name="Hall N."/>
            <person name="Anjard C."/>
            <person name="Hemphill L."/>
            <person name="Bason N."/>
            <person name="Farbrother P."/>
            <person name="Desany B."/>
            <person name="Just E."/>
            <person name="Morio T."/>
            <person name="Rost R."/>
            <person name="Churcher C."/>
            <person name="Cooper J."/>
            <person name="Haydock S."/>
            <person name="van Driessche N."/>
            <person name="Cronin A."/>
            <person name="Goodhead I."/>
            <person name="Muzny D."/>
            <person name="Mourier T."/>
            <person name="Pain A."/>
            <person name="Lu M."/>
            <person name="Harper D."/>
            <person name="Lindsay R."/>
            <person name="Hauser H."/>
            <person name="James K."/>
            <person name="Quiles M."/>
            <person name="Madan Babu M."/>
            <person name="Saito T."/>
            <person name="Buchrieser C."/>
            <person name="Wardroper A."/>
            <person name="Felder M."/>
            <person name="Thangavelu M."/>
            <person name="Johnson D."/>
            <person name="Knights A."/>
            <person name="Loulseged H."/>
            <person name="Mungall K."/>
            <person name="Oliver K."/>
            <person name="Price C."/>
            <person name="Quail M.A."/>
            <person name="Urushihara H."/>
            <person name="Hernandez J."/>
            <person name="Rabbinowitsch E."/>
            <person name="Steffen D."/>
            <person name="Sanders M."/>
            <person name="Ma J."/>
            <person name="Kohara Y."/>
            <person name="Sharp S."/>
            <person name="Simmonds M."/>
            <person name="Spiegler S."/>
            <person name="Tivey A."/>
            <person name="Sugano S."/>
            <person name="White B."/>
            <person name="Walker D."/>
            <person name="Woodward J."/>
            <person name="Winckler T."/>
            <person name="Tanaka Y."/>
            <person name="Shaulsky G."/>
            <person name="Schleicher M."/>
            <person name="Weinstock G."/>
            <person name="Rosenthal A."/>
            <person name="Cox E.C."/>
            <person name="Chisholm R.L."/>
            <person name="Gibbs R."/>
            <person name="Loomis W.F."/>
            <person name="Platzer M."/>
            <person name="Kay R.R."/>
            <person name="Williams J."/>
            <person name="Dear P.H."/>
            <person name="Noegel A.A."/>
            <person name="Barrell B."/>
            <person name="Kuspa A."/>
        </authorList>
    </citation>
    <scope>NUCLEOTIDE SEQUENCE [LARGE SCALE GENOMIC DNA]</scope>
    <source>
        <strain evidence="2 3">AX4</strain>
    </source>
</reference>
<dbReference type="InParanoid" id="Q54J03"/>
<dbReference type="InterPro" id="IPR052936">
    <property type="entry name" value="Jasmonate_Hydroxylase-like"/>
</dbReference>
<comment type="caution">
    <text evidence="2">The sequence shown here is derived from an EMBL/GenBank/DDBJ whole genome shotgun (WGS) entry which is preliminary data.</text>
</comment>
<evidence type="ECO:0000313" key="2">
    <source>
        <dbReference type="EMBL" id="EAL63223.1"/>
    </source>
</evidence>
<protein>
    <recommendedName>
        <fullName evidence="1">ABM domain-containing protein</fullName>
    </recommendedName>
</protein>
<gene>
    <name evidence="2" type="ORF">DDB_G0288395</name>
</gene>
<dbReference type="KEGG" id="ddi:DDB_G0288395"/>
<sequence length="112" mass="13366">MVFAKTPKKDYYACIFSSIRTSEYNEEYNKMADEMDELAKSQDGYLGIESTRNDHSRFGITVSYWESLNSIKNWKDNSNHKIAQKFGITNWYEHYEIRICQVKYSYSKETQK</sequence>
<dbReference type="EMBL" id="AAFI02000111">
    <property type="protein sequence ID" value="EAL63223.1"/>
    <property type="molecule type" value="Genomic_DNA"/>
</dbReference>
<name>Q54J03_DICDI</name>
<accession>Q54J03</accession>
<dbReference type="GeneID" id="8626604"/>
<dbReference type="AlphaFoldDB" id="Q54J03"/>
<dbReference type="RefSeq" id="XP_636727.1">
    <property type="nucleotide sequence ID" value="XM_631635.1"/>
</dbReference>
<dbReference type="Gene3D" id="3.30.70.100">
    <property type="match status" value="1"/>
</dbReference>
<dbReference type="InterPro" id="IPR011008">
    <property type="entry name" value="Dimeric_a/b-barrel"/>
</dbReference>
<evidence type="ECO:0000313" key="3">
    <source>
        <dbReference type="Proteomes" id="UP000002195"/>
    </source>
</evidence>
<dbReference type="PhylomeDB" id="Q54J03"/>
<dbReference type="HOGENOM" id="CLU_127039_1_1_1"/>
<dbReference type="PANTHER" id="PTHR37811:SF2">
    <property type="entry name" value="ABM DOMAIN-CONTAINING PROTEIN"/>
    <property type="match status" value="1"/>
</dbReference>
<dbReference type="Pfam" id="PF03992">
    <property type="entry name" value="ABM"/>
    <property type="match status" value="1"/>
</dbReference>
<dbReference type="Proteomes" id="UP000002195">
    <property type="component" value="Unassembled WGS sequence"/>
</dbReference>
<dbReference type="OMA" id="TPEPPYY"/>
<dbReference type="InterPro" id="IPR007138">
    <property type="entry name" value="ABM_dom"/>
</dbReference>
<dbReference type="VEuPathDB" id="AmoebaDB:DDB_G0288395"/>
<dbReference type="SUPFAM" id="SSF54909">
    <property type="entry name" value="Dimeric alpha+beta barrel"/>
    <property type="match status" value="1"/>
</dbReference>
<evidence type="ECO:0000259" key="1">
    <source>
        <dbReference type="Pfam" id="PF03992"/>
    </source>
</evidence>
<dbReference type="eggNOG" id="ENOG502S9HJ">
    <property type="taxonomic scope" value="Eukaryota"/>
</dbReference>